<sequence length="281" mass="31669">MPRVVLITLVRHGQTEANKSSIIQGQTDIPLNDHGRRQAEHAAQSLAATKVDAMYTSDLSRAHETASIIHRRLKQPCELIVDRRLRERSCGVFEGKPWGSARKHAEALGIPHYEFRPEGGENSADVRARVATMLHDIVQNQAKVVHESLTHETASLHHVVVVSHGGLISDLLHYCRDHALLDLNGHTVTIPLNTSLTTLVVQVPETADSSTRDFQELDGAAIVQHHNHDHHQQQHPHALPVHHHTHHEHRHWSVKIHRFNDVEHLRELEQIVAPHNISDSI</sequence>
<dbReference type="AlphaFoldDB" id="A0A0D2VMY5"/>
<evidence type="ECO:0000256" key="2">
    <source>
        <dbReference type="PIRSR" id="PIRSR613078-1"/>
    </source>
</evidence>
<keyword evidence="1" id="KW-0378">Hydrolase</keyword>
<dbReference type="PhylomeDB" id="A0A0D2VMY5"/>
<dbReference type="InParanoid" id="A0A0D2VMY5"/>
<dbReference type="GO" id="GO:0005829">
    <property type="term" value="C:cytosol"/>
    <property type="evidence" value="ECO:0007669"/>
    <property type="project" value="TreeGrafter"/>
</dbReference>
<accession>A0A0D2VMY5</accession>
<feature type="active site" description="Proton donor/acceptor" evidence="2">
    <location>
        <position position="87"/>
    </location>
</feature>
<protein>
    <recommendedName>
        <fullName evidence="6">Phosphoglycerate mutase</fullName>
    </recommendedName>
</protein>
<name>A0A0D2VMY5_CAPO3</name>
<organism evidence="4 5">
    <name type="scientific">Capsaspora owczarzaki (strain ATCC 30864)</name>
    <dbReference type="NCBI Taxonomy" id="595528"/>
    <lineage>
        <taxon>Eukaryota</taxon>
        <taxon>Filasterea</taxon>
        <taxon>Capsaspora</taxon>
    </lineage>
</organism>
<evidence type="ECO:0000256" key="1">
    <source>
        <dbReference type="ARBA" id="ARBA00022801"/>
    </source>
</evidence>
<keyword evidence="5" id="KW-1185">Reference proteome</keyword>
<dbReference type="CDD" id="cd07067">
    <property type="entry name" value="HP_PGM_like"/>
    <property type="match status" value="1"/>
</dbReference>
<dbReference type="Proteomes" id="UP000008743">
    <property type="component" value="Unassembled WGS sequence"/>
</dbReference>
<evidence type="ECO:0000313" key="4">
    <source>
        <dbReference type="EMBL" id="KJE91562.1"/>
    </source>
</evidence>
<evidence type="ECO:0008006" key="6">
    <source>
        <dbReference type="Google" id="ProtNLM"/>
    </source>
</evidence>
<dbReference type="GO" id="GO:0045820">
    <property type="term" value="P:negative regulation of glycolytic process"/>
    <property type="evidence" value="ECO:0007669"/>
    <property type="project" value="TreeGrafter"/>
</dbReference>
<dbReference type="OrthoDB" id="354304at2759"/>
<dbReference type="InterPro" id="IPR013078">
    <property type="entry name" value="His_Pase_superF_clade-1"/>
</dbReference>
<evidence type="ECO:0000313" key="5">
    <source>
        <dbReference type="Proteomes" id="UP000008743"/>
    </source>
</evidence>
<dbReference type="PROSITE" id="PS00175">
    <property type="entry name" value="PG_MUTASE"/>
    <property type="match status" value="1"/>
</dbReference>
<dbReference type="GO" id="GO:0004331">
    <property type="term" value="F:fructose-2,6-bisphosphate 2-phosphatase activity"/>
    <property type="evidence" value="ECO:0007669"/>
    <property type="project" value="TreeGrafter"/>
</dbReference>
<dbReference type="Gene3D" id="3.40.50.1240">
    <property type="entry name" value="Phosphoglycerate mutase-like"/>
    <property type="match status" value="1"/>
</dbReference>
<dbReference type="PANTHER" id="PTHR46517:SF1">
    <property type="entry name" value="FRUCTOSE-2,6-BISPHOSPHATASE TIGAR"/>
    <property type="match status" value="1"/>
</dbReference>
<dbReference type="InterPro" id="IPR001345">
    <property type="entry name" value="PG/BPGM_mutase_AS"/>
</dbReference>
<gene>
    <name evidence="4" type="ORF">CAOG_008628</name>
</gene>
<dbReference type="STRING" id="595528.A0A0D2VMY5"/>
<dbReference type="Pfam" id="PF00300">
    <property type="entry name" value="His_Phos_1"/>
    <property type="match status" value="1"/>
</dbReference>
<dbReference type="InterPro" id="IPR051695">
    <property type="entry name" value="Phosphoglycerate_Mutase"/>
</dbReference>
<dbReference type="SUPFAM" id="SSF53254">
    <property type="entry name" value="Phosphoglycerate mutase-like"/>
    <property type="match status" value="1"/>
</dbReference>
<evidence type="ECO:0000256" key="3">
    <source>
        <dbReference type="PIRSR" id="PIRSR613078-2"/>
    </source>
</evidence>
<dbReference type="OMA" id="YMSIAMK"/>
<proteinExistence type="predicted"/>
<dbReference type="SMART" id="SM00855">
    <property type="entry name" value="PGAM"/>
    <property type="match status" value="1"/>
</dbReference>
<feature type="active site" description="Tele-phosphohistidine intermediate" evidence="2">
    <location>
        <position position="12"/>
    </location>
</feature>
<feature type="binding site" evidence="3">
    <location>
        <position position="61"/>
    </location>
    <ligand>
        <name>substrate</name>
    </ligand>
</feature>
<dbReference type="GO" id="GO:0043456">
    <property type="term" value="P:regulation of pentose-phosphate shunt"/>
    <property type="evidence" value="ECO:0007669"/>
    <property type="project" value="TreeGrafter"/>
</dbReference>
<dbReference type="eggNOG" id="KOG0235">
    <property type="taxonomic scope" value="Eukaryota"/>
</dbReference>
<dbReference type="FunCoup" id="A0A0D2VMY5">
    <property type="interactions" value="243"/>
</dbReference>
<dbReference type="RefSeq" id="XP_011270228.1">
    <property type="nucleotide sequence ID" value="XM_011271926.1"/>
</dbReference>
<dbReference type="PANTHER" id="PTHR46517">
    <property type="entry name" value="FRUCTOSE-2,6-BISPHOSPHATASE TIGAR"/>
    <property type="match status" value="1"/>
</dbReference>
<feature type="binding site" evidence="3">
    <location>
        <begin position="11"/>
        <end position="18"/>
    </location>
    <ligand>
        <name>substrate</name>
    </ligand>
</feature>
<reference evidence="5" key="1">
    <citation type="submission" date="2011-02" db="EMBL/GenBank/DDBJ databases">
        <title>The Genome Sequence of Capsaspora owczarzaki ATCC 30864.</title>
        <authorList>
            <person name="Russ C."/>
            <person name="Cuomo C."/>
            <person name="Burger G."/>
            <person name="Gray M.W."/>
            <person name="Holland P.W.H."/>
            <person name="King N."/>
            <person name="Lang F.B.F."/>
            <person name="Roger A.J."/>
            <person name="Ruiz-Trillo I."/>
            <person name="Young S.K."/>
            <person name="Zeng Q."/>
            <person name="Gargeya S."/>
            <person name="Alvarado L."/>
            <person name="Berlin A."/>
            <person name="Chapman S.B."/>
            <person name="Chen Z."/>
            <person name="Freedman E."/>
            <person name="Gellesch M."/>
            <person name="Goldberg J."/>
            <person name="Griggs A."/>
            <person name="Gujja S."/>
            <person name="Heilman E."/>
            <person name="Heiman D."/>
            <person name="Howarth C."/>
            <person name="Mehta T."/>
            <person name="Neiman D."/>
            <person name="Pearson M."/>
            <person name="Roberts A."/>
            <person name="Saif S."/>
            <person name="Shea T."/>
            <person name="Shenoy N."/>
            <person name="Sisk P."/>
            <person name="Stolte C."/>
            <person name="Sykes S."/>
            <person name="White J."/>
            <person name="Yandava C."/>
            <person name="Haas B."/>
            <person name="Nusbaum C."/>
            <person name="Birren B."/>
        </authorList>
    </citation>
    <scope>NUCLEOTIDE SEQUENCE</scope>
    <source>
        <strain evidence="5">ATCC 30864</strain>
    </source>
</reference>
<dbReference type="InterPro" id="IPR029033">
    <property type="entry name" value="His_PPase_superfam"/>
</dbReference>
<dbReference type="EMBL" id="KE346362">
    <property type="protein sequence ID" value="KJE91562.1"/>
    <property type="molecule type" value="Genomic_DNA"/>
</dbReference>